<keyword evidence="1" id="KW-0547">Nucleotide-binding</keyword>
<reference evidence="5 6" key="1">
    <citation type="submission" date="2020-04" db="EMBL/GenBank/DDBJ databases">
        <title>Genome analysis and antimicrobial resistance characteristics of Chryseobacterium aquaticum isolated from farmed salmonids.</title>
        <authorList>
            <person name="Saticioglu I.B."/>
            <person name="Duman M."/>
            <person name="Altun S."/>
        </authorList>
    </citation>
    <scope>NUCLEOTIDE SEQUENCE [LARGE SCALE GENOMIC DNA]</scope>
    <source>
        <strain evidence="5 6">C-174</strain>
    </source>
</reference>
<dbReference type="InterPro" id="IPR059206">
    <property type="entry name" value="Sll1717-like"/>
</dbReference>
<dbReference type="GO" id="GO:0051782">
    <property type="term" value="P:negative regulation of cell division"/>
    <property type="evidence" value="ECO:0007669"/>
    <property type="project" value="TreeGrafter"/>
</dbReference>
<dbReference type="NCBIfam" id="NF047389">
    <property type="entry name" value="ATPase_Sll1717"/>
    <property type="match status" value="1"/>
</dbReference>
<protein>
    <submittedName>
        <fullName evidence="5">AAA family ATPase</fullName>
    </submittedName>
</protein>
<dbReference type="InterPro" id="IPR027417">
    <property type="entry name" value="P-loop_NTPase"/>
</dbReference>
<gene>
    <name evidence="5" type="ORF">HIO71_09025</name>
</gene>
<dbReference type="AlphaFoldDB" id="A0A848N7L5"/>
<sequence>MSNFDTIKNDILGRLRNNSFEKCFLVRNIFSRFAIYIISNNEINKFKEEIIKEFQNSIDTIERISLEKDSFIVNDLEKTSQLIEGTYNVYFSERHIENTNWFINEKYNLNTPVTSFYSFKGGVGRTTATVLSALLLARQGKKVMIVDFDLEAPGLASIFANRSDNAEELLSVNGFVDFLIDYEFHKRDFAKINLDDYYFRINEQALVGSNGGELLIIPAITTSSENSSNYISKLSKANIRFGFGNNYAPDIFLQAMEDKLKPDHILIDTRTGINDVGGLVFNRYAQNIFLLFYGNQQNMFGLESILPELKKLNRKGIKFYLVNSPVPVDDKLKEEEIGFFVEKSYEIFINHFYDKNTFPSQNDETADHYPINIPYNQNAILLNSNKKLSSLIDSTVNPYQEIVNLIVNNSNNEIEPNQISPTTNKNLLNSIIGIQTGTSENEFVTELDLKLKFYPRKDYKYIFEKDKFLILGEKGVGKTALFSVLSHQKYAEALAKYCSINSQEVENTKWIIGFEKDNTNFPDKTNFESLKDFSLTEFRNYWVILLIRNLEENFFKEFDYIEIIENIIKSTVINLKNIAKEENIGEKLMQILYAVNKRLQIKNQFFIIVYDHLDAGLPVENDVRGKMVSSLVSFYYENINRLSNLKSKIFLRNDIFTREVKDVTDKVKILNYSQKIEWEYDQLLNVVWKRIYEQNKDSILFSDFKSKFEEDDILGSIPNLSSLEEHTLILDQIFGKNMGGNNKAYPYNWIRIHIEDTNNKIHPRTLIKLFSESANLELQEKDNPKDRLIRSKNIEKALEENVSPAQVQELREEYPELQNVFDNLYNTVPDGRSPMNEKDLENALEKLEENSNEIVVKLSDIGVLKEYKAYSKTKTNNEDKRFHIPDLYLYGLKFKRKGTR</sequence>
<evidence type="ECO:0000256" key="3">
    <source>
        <dbReference type="SAM" id="Coils"/>
    </source>
</evidence>
<dbReference type="InterPro" id="IPR050625">
    <property type="entry name" value="ParA/MinD_ATPase"/>
</dbReference>
<comment type="caution">
    <text evidence="5">The sequence shown here is derived from an EMBL/GenBank/DDBJ whole genome shotgun (WGS) entry which is preliminary data.</text>
</comment>
<dbReference type="Proteomes" id="UP000548067">
    <property type="component" value="Unassembled WGS sequence"/>
</dbReference>
<dbReference type="PANTHER" id="PTHR43384">
    <property type="entry name" value="SEPTUM SITE-DETERMINING PROTEIN MIND HOMOLOG, CHLOROPLASTIC-RELATED"/>
    <property type="match status" value="1"/>
</dbReference>
<evidence type="ECO:0000259" key="4">
    <source>
        <dbReference type="Pfam" id="PF01656"/>
    </source>
</evidence>
<feature type="domain" description="CobQ/CobB/MinD/ParA nucleotide binding" evidence="4">
    <location>
        <begin position="116"/>
        <end position="384"/>
    </location>
</feature>
<evidence type="ECO:0000256" key="2">
    <source>
        <dbReference type="ARBA" id="ARBA00022840"/>
    </source>
</evidence>
<keyword evidence="2" id="KW-0067">ATP-binding</keyword>
<dbReference type="GO" id="GO:0005829">
    <property type="term" value="C:cytosol"/>
    <property type="evidence" value="ECO:0007669"/>
    <property type="project" value="TreeGrafter"/>
</dbReference>
<dbReference type="SUPFAM" id="SSF52540">
    <property type="entry name" value="P-loop containing nucleoside triphosphate hydrolases"/>
    <property type="match status" value="1"/>
</dbReference>
<dbReference type="Gene3D" id="3.40.50.300">
    <property type="entry name" value="P-loop containing nucleotide triphosphate hydrolases"/>
    <property type="match status" value="1"/>
</dbReference>
<organism evidence="5 6">
    <name type="scientific">Chryseobacterium aquaticum</name>
    <dbReference type="NCBI Taxonomy" id="452084"/>
    <lineage>
        <taxon>Bacteria</taxon>
        <taxon>Pseudomonadati</taxon>
        <taxon>Bacteroidota</taxon>
        <taxon>Flavobacteriia</taxon>
        <taxon>Flavobacteriales</taxon>
        <taxon>Weeksellaceae</taxon>
        <taxon>Chryseobacterium group</taxon>
        <taxon>Chryseobacterium</taxon>
    </lineage>
</organism>
<evidence type="ECO:0000313" key="6">
    <source>
        <dbReference type="Proteomes" id="UP000548067"/>
    </source>
</evidence>
<dbReference type="RefSeq" id="WP_169321207.1">
    <property type="nucleotide sequence ID" value="NZ_JABCJF010000004.1"/>
</dbReference>
<accession>A0A848N7L5</accession>
<dbReference type="InterPro" id="IPR002586">
    <property type="entry name" value="CobQ/CobB/MinD/ParA_Nub-bd_dom"/>
</dbReference>
<keyword evidence="3" id="KW-0175">Coiled coil</keyword>
<dbReference type="Pfam" id="PF01656">
    <property type="entry name" value="CbiA"/>
    <property type="match status" value="1"/>
</dbReference>
<dbReference type="NCBIfam" id="NF047398">
    <property type="entry name" value="AAA_KGGVGR"/>
    <property type="match status" value="1"/>
</dbReference>
<feature type="coiled-coil region" evidence="3">
    <location>
        <begin position="807"/>
        <end position="857"/>
    </location>
</feature>
<evidence type="ECO:0000256" key="1">
    <source>
        <dbReference type="ARBA" id="ARBA00022741"/>
    </source>
</evidence>
<name>A0A848N7L5_9FLAO</name>
<proteinExistence type="predicted"/>
<dbReference type="EMBL" id="JABCJF010000004">
    <property type="protein sequence ID" value="NMR34349.1"/>
    <property type="molecule type" value="Genomic_DNA"/>
</dbReference>
<dbReference type="PANTHER" id="PTHR43384:SF6">
    <property type="entry name" value="SEPTUM SITE-DETERMINING PROTEIN MIND HOMOLOG, CHLOROPLASTIC"/>
    <property type="match status" value="1"/>
</dbReference>
<dbReference type="GO" id="GO:0016887">
    <property type="term" value="F:ATP hydrolysis activity"/>
    <property type="evidence" value="ECO:0007669"/>
    <property type="project" value="TreeGrafter"/>
</dbReference>
<dbReference type="GO" id="GO:0005524">
    <property type="term" value="F:ATP binding"/>
    <property type="evidence" value="ECO:0007669"/>
    <property type="project" value="UniProtKB-KW"/>
</dbReference>
<dbReference type="GO" id="GO:0009898">
    <property type="term" value="C:cytoplasmic side of plasma membrane"/>
    <property type="evidence" value="ECO:0007669"/>
    <property type="project" value="TreeGrafter"/>
</dbReference>
<evidence type="ECO:0000313" key="5">
    <source>
        <dbReference type="EMBL" id="NMR34349.1"/>
    </source>
</evidence>